<feature type="transmembrane region" description="Helical" evidence="7">
    <location>
        <begin position="146"/>
        <end position="166"/>
    </location>
</feature>
<dbReference type="SUPFAM" id="SSF103473">
    <property type="entry name" value="MFS general substrate transporter"/>
    <property type="match status" value="1"/>
</dbReference>
<feature type="transmembrane region" description="Helical" evidence="7">
    <location>
        <begin position="20"/>
        <end position="42"/>
    </location>
</feature>
<dbReference type="EMBL" id="CP029803">
    <property type="protein sequence ID" value="AWT60530.1"/>
    <property type="molecule type" value="Genomic_DNA"/>
</dbReference>
<feature type="transmembrane region" description="Helical" evidence="7">
    <location>
        <begin position="220"/>
        <end position="241"/>
    </location>
</feature>
<keyword evidence="3" id="KW-1003">Cell membrane</keyword>
<evidence type="ECO:0000313" key="8">
    <source>
        <dbReference type="EMBL" id="AWT60530.1"/>
    </source>
</evidence>
<accession>A0A2Z4AMT8</accession>
<dbReference type="Pfam" id="PF05977">
    <property type="entry name" value="MFS_3"/>
    <property type="match status" value="1"/>
</dbReference>
<gene>
    <name evidence="8" type="primary">entS_2</name>
    <name evidence="8" type="ORF">DF168_01744</name>
</gene>
<dbReference type="PANTHER" id="PTHR23513:SF9">
    <property type="entry name" value="ENTEROBACTIN EXPORTER ENTS"/>
    <property type="match status" value="1"/>
</dbReference>
<dbReference type="CDD" id="cd06173">
    <property type="entry name" value="MFS_MefA_like"/>
    <property type="match status" value="1"/>
</dbReference>
<name>A0A2Z4AMT8_9BACT</name>
<comment type="subcellular location">
    <subcellularLocation>
        <location evidence="1">Cell membrane</location>
        <topology evidence="1">Multi-pass membrane protein</topology>
    </subcellularLocation>
</comment>
<dbReference type="KEGG" id="mtar:DF168_01744"/>
<feature type="transmembrane region" description="Helical" evidence="7">
    <location>
        <begin position="261"/>
        <end position="280"/>
    </location>
</feature>
<protein>
    <submittedName>
        <fullName evidence="8">Enterobactin exporter EntS</fullName>
    </submittedName>
</protein>
<feature type="transmembrane region" description="Helical" evidence="7">
    <location>
        <begin position="48"/>
        <end position="69"/>
    </location>
</feature>
<feature type="transmembrane region" description="Helical" evidence="7">
    <location>
        <begin position="81"/>
        <end position="101"/>
    </location>
</feature>
<dbReference type="GO" id="GO:0005886">
    <property type="term" value="C:plasma membrane"/>
    <property type="evidence" value="ECO:0007669"/>
    <property type="project" value="UniProtKB-SubCell"/>
</dbReference>
<evidence type="ECO:0000256" key="5">
    <source>
        <dbReference type="ARBA" id="ARBA00022989"/>
    </source>
</evidence>
<evidence type="ECO:0000256" key="3">
    <source>
        <dbReference type="ARBA" id="ARBA00022475"/>
    </source>
</evidence>
<sequence length="420" mass="44736">MTQSRDPYSALRFTVFRRFLIASSLVRVGTAAQSLAIGWEVYDRTNHALSLGMVGLVQAIPMLLLTLPAGYLADVFNRRKLMILSLSGGTLTSIGLALISGHQASIIWMYLLLFIDSAVLRLGWPATVSITPLLVPPSIFENATKWRVGAMQFTGIAGPALGGFLISLNLQSAYLISAFSSASFVIFLTTVRLPPAPQIERGNMVGKMLEGIGFVWRRKLILGAISLDLFAVLLGGAIYLLPIFGKDIIELGQLGLEPEEALGWLRAAPAAGALVTAIVIAHLPPFRQSGKVLLCCVAGFGLATIGFGLSKNFWISLGMLGLVGAFDNVSMVIRHVVTQMATPNQMRGRVSAVNSIFVGSSNELGGFESGVVAQIFSPVISVISGGIGTLIVVATWAKIFPDLRKLGPLASLVPHRNSPP</sequence>
<evidence type="ECO:0000256" key="1">
    <source>
        <dbReference type="ARBA" id="ARBA00004651"/>
    </source>
</evidence>
<evidence type="ECO:0000256" key="7">
    <source>
        <dbReference type="SAM" id="Phobius"/>
    </source>
</evidence>
<evidence type="ECO:0000313" key="9">
    <source>
        <dbReference type="Proteomes" id="UP000247465"/>
    </source>
</evidence>
<organism evidence="8 9">
    <name type="scientific">Candidatus Moanibacter tarae</name>
    <dbReference type="NCBI Taxonomy" id="2200854"/>
    <lineage>
        <taxon>Bacteria</taxon>
        <taxon>Pseudomonadati</taxon>
        <taxon>Verrucomicrobiota</taxon>
        <taxon>Opitutia</taxon>
        <taxon>Puniceicoccales</taxon>
        <taxon>Puniceicoccales incertae sedis</taxon>
        <taxon>Candidatus Moanibacter</taxon>
    </lineage>
</organism>
<keyword evidence="6 7" id="KW-0472">Membrane</keyword>
<feature type="transmembrane region" description="Helical" evidence="7">
    <location>
        <begin position="107"/>
        <end position="134"/>
    </location>
</feature>
<evidence type="ECO:0000256" key="2">
    <source>
        <dbReference type="ARBA" id="ARBA00022448"/>
    </source>
</evidence>
<evidence type="ECO:0000256" key="6">
    <source>
        <dbReference type="ARBA" id="ARBA00023136"/>
    </source>
</evidence>
<feature type="transmembrane region" description="Helical" evidence="7">
    <location>
        <begin position="375"/>
        <end position="397"/>
    </location>
</feature>
<dbReference type="AlphaFoldDB" id="A0A2Z4AMT8"/>
<keyword evidence="4 7" id="KW-0812">Transmembrane</keyword>
<dbReference type="PANTHER" id="PTHR23513">
    <property type="entry name" value="INTEGRAL MEMBRANE EFFLUX PROTEIN-RELATED"/>
    <property type="match status" value="1"/>
</dbReference>
<feature type="transmembrane region" description="Helical" evidence="7">
    <location>
        <begin position="292"/>
        <end position="310"/>
    </location>
</feature>
<keyword evidence="5 7" id="KW-1133">Transmembrane helix</keyword>
<reference evidence="8 9" key="1">
    <citation type="submission" date="2018-06" db="EMBL/GenBank/DDBJ databases">
        <title>Draft Genome Sequence of a Novel Marine Bacterium Related to the Verrucomicrobia.</title>
        <authorList>
            <person name="Vosseberg J."/>
            <person name="Martijn J."/>
            <person name="Ettema T.J.G."/>
        </authorList>
    </citation>
    <scope>NUCLEOTIDE SEQUENCE [LARGE SCALE GENOMIC DNA]</scope>
    <source>
        <strain evidence="8">TARA_B100001123</strain>
    </source>
</reference>
<proteinExistence type="predicted"/>
<keyword evidence="2" id="KW-0813">Transport</keyword>
<evidence type="ECO:0000256" key="4">
    <source>
        <dbReference type="ARBA" id="ARBA00022692"/>
    </source>
</evidence>
<dbReference type="Gene3D" id="1.20.1250.20">
    <property type="entry name" value="MFS general substrate transporter like domains"/>
    <property type="match status" value="2"/>
</dbReference>
<dbReference type="Proteomes" id="UP000247465">
    <property type="component" value="Chromosome"/>
</dbReference>
<dbReference type="InterPro" id="IPR036259">
    <property type="entry name" value="MFS_trans_sf"/>
</dbReference>
<dbReference type="InterPro" id="IPR010290">
    <property type="entry name" value="TM_effector"/>
</dbReference>